<dbReference type="InterPro" id="IPR011664">
    <property type="entry name" value="Abi_system_AbiD/AbiF-like"/>
</dbReference>
<evidence type="ECO:0000313" key="2">
    <source>
        <dbReference type="Proteomes" id="UP000698335"/>
    </source>
</evidence>
<reference evidence="1" key="1">
    <citation type="submission" date="2020-04" db="EMBL/GenBank/DDBJ databases">
        <title>Deep metagenomics examines the oral microbiome during advanced dental caries in children, revealing novel taxa and co-occurrences with host molecules.</title>
        <authorList>
            <person name="Baker J.L."/>
            <person name="Morton J.T."/>
            <person name="Dinis M."/>
            <person name="Alvarez R."/>
            <person name="Tran N.C."/>
            <person name="Knight R."/>
            <person name="Edlund A."/>
        </authorList>
    </citation>
    <scope>NUCLEOTIDE SEQUENCE</scope>
    <source>
        <strain evidence="1">JCVI_38_bin.5</strain>
    </source>
</reference>
<comment type="caution">
    <text evidence="1">The sequence shown here is derived from an EMBL/GenBank/DDBJ whole genome shotgun (WGS) entry which is preliminary data.</text>
</comment>
<protein>
    <submittedName>
        <fullName evidence="1">Abi family protein</fullName>
    </submittedName>
</protein>
<accession>A0A930YPH6</accession>
<dbReference type="EMBL" id="JABZGW010000062">
    <property type="protein sequence ID" value="MBF4807515.1"/>
    <property type="molecule type" value="Genomic_DNA"/>
</dbReference>
<dbReference type="RefSeq" id="WP_315572314.1">
    <property type="nucleotide sequence ID" value="NZ_CAUTZM010000002.1"/>
</dbReference>
<sequence length="304" mass="35709">MQKPFLPIEEQIKLLESRGVVIDLNESPSLLLRYGYYSIINGYKDPFIDRQRSSELSNDFYKEGTKFSDIYRLFEFDLFLREILLKYLLRVEQMFKTVCTYTFAEFHMGNTYLNKESYCTEEQYSSIGLFNYETSLNKLIKKLKKISENRDSEYIAHYLDNYGFVPLWVLENAMTFGNMEFFYGLMKPEEQKKICKSICSFSNLPKYKRSRSPKQLKRSVNVLVAARNKCAHNERIYCTHFGKQGCNFNKLCNHMFLFLSDEDKQHFAGELGTLLAQYVAINSDSIGIANIMGLHDIYTEVYKS</sequence>
<proteinExistence type="predicted"/>
<name>A0A930YPH6_9ACTN</name>
<dbReference type="Proteomes" id="UP000698335">
    <property type="component" value="Unassembled WGS sequence"/>
</dbReference>
<organism evidence="1 2">
    <name type="scientific">Lancefieldella rimae</name>
    <dbReference type="NCBI Taxonomy" id="1383"/>
    <lineage>
        <taxon>Bacteria</taxon>
        <taxon>Bacillati</taxon>
        <taxon>Actinomycetota</taxon>
        <taxon>Coriobacteriia</taxon>
        <taxon>Coriobacteriales</taxon>
        <taxon>Atopobiaceae</taxon>
        <taxon>Lancefieldella</taxon>
    </lineage>
</organism>
<evidence type="ECO:0000313" key="1">
    <source>
        <dbReference type="EMBL" id="MBF4807515.1"/>
    </source>
</evidence>
<gene>
    <name evidence="1" type="ORF">HXK26_02300</name>
</gene>
<dbReference type="AlphaFoldDB" id="A0A930YPH6"/>
<dbReference type="Pfam" id="PF07751">
    <property type="entry name" value="Abi_2"/>
    <property type="match status" value="1"/>
</dbReference>